<accession>A0A1S2LT56</accession>
<keyword evidence="1" id="KW-1133">Transmembrane helix</keyword>
<dbReference type="AlphaFoldDB" id="A0A1S2LT56"/>
<keyword evidence="3" id="KW-1185">Reference proteome</keyword>
<protein>
    <submittedName>
        <fullName evidence="2">Uncharacterized protein</fullName>
    </submittedName>
</protein>
<reference evidence="2 3" key="1">
    <citation type="submission" date="2016-10" db="EMBL/GenBank/DDBJ databases">
        <title>Draft genome sequences of four alkaliphilic bacteria belonging to the Anaerobacillus genus.</title>
        <authorList>
            <person name="Bassil N.M."/>
            <person name="Lloyd J.R."/>
        </authorList>
    </citation>
    <scope>NUCLEOTIDE SEQUENCE [LARGE SCALE GENOMIC DNA]</scope>
    <source>
        <strain evidence="2 3">DSM 15340</strain>
    </source>
</reference>
<evidence type="ECO:0000256" key="1">
    <source>
        <dbReference type="SAM" id="Phobius"/>
    </source>
</evidence>
<evidence type="ECO:0000313" key="2">
    <source>
        <dbReference type="EMBL" id="OIJ15701.1"/>
    </source>
</evidence>
<keyword evidence="1" id="KW-0472">Membrane</keyword>
<keyword evidence="1" id="KW-0812">Transmembrane</keyword>
<sequence length="78" mass="8863">MNWLFTSFRTGRRMQQLLGMVGLRQRRNNNRSLMLSIVGLGLGAAAVTMMRGRDMNMNNMMEPVKEAVGDMDFRNPIG</sequence>
<comment type="caution">
    <text evidence="2">The sequence shown here is derived from an EMBL/GenBank/DDBJ whole genome shotgun (WGS) entry which is preliminary data.</text>
</comment>
<evidence type="ECO:0000313" key="3">
    <source>
        <dbReference type="Proteomes" id="UP000180098"/>
    </source>
</evidence>
<proteinExistence type="predicted"/>
<feature type="transmembrane region" description="Helical" evidence="1">
    <location>
        <begin position="33"/>
        <end position="50"/>
    </location>
</feature>
<dbReference type="Proteomes" id="UP000180098">
    <property type="component" value="Unassembled WGS sequence"/>
</dbReference>
<dbReference type="EMBL" id="MLQQ01000001">
    <property type="protein sequence ID" value="OIJ15701.1"/>
    <property type="molecule type" value="Genomic_DNA"/>
</dbReference>
<name>A0A1S2LT56_9BACI</name>
<dbReference type="RefSeq" id="WP_071311626.1">
    <property type="nucleotide sequence ID" value="NZ_MLQQ01000001.1"/>
</dbReference>
<organism evidence="2 3">
    <name type="scientific">Anaerobacillus arseniciselenatis</name>
    <dbReference type="NCBI Taxonomy" id="85682"/>
    <lineage>
        <taxon>Bacteria</taxon>
        <taxon>Bacillati</taxon>
        <taxon>Bacillota</taxon>
        <taxon>Bacilli</taxon>
        <taxon>Bacillales</taxon>
        <taxon>Bacillaceae</taxon>
        <taxon>Anaerobacillus</taxon>
    </lineage>
</organism>
<gene>
    <name evidence="2" type="ORF">BKP35_01530</name>
</gene>